<evidence type="ECO:0000313" key="3">
    <source>
        <dbReference type="Proteomes" id="UP000028567"/>
    </source>
</evidence>
<dbReference type="EMBL" id="KF356199">
    <property type="protein sequence ID" value="AGR48630.1"/>
    <property type="molecule type" value="Genomic_DNA"/>
</dbReference>
<feature type="region of interest" description="Disordered" evidence="1">
    <location>
        <begin position="408"/>
        <end position="432"/>
    </location>
</feature>
<name>A0A075BUT7_9CAUD</name>
<organism evidence="2 3">
    <name type="scientific">Microcystis phage MaMV-DC</name>
    <dbReference type="NCBI Taxonomy" id="1357715"/>
    <lineage>
        <taxon>Viruses</taxon>
        <taxon>Duplodnaviria</taxon>
        <taxon>Heunggongvirae</taxon>
        <taxon>Uroviricota</taxon>
        <taxon>Caudoviricetes</taxon>
        <taxon>Fukuivirus</taxon>
        <taxon>Fukuivirus MVDC</taxon>
    </lineage>
</organism>
<sequence>MNIDFVFFQSFLVSISAAIASTRFTTRRVGPGRRAQQIASRRANRVVRRRSRRIVSSGRPIRSLPQSQRPCVVKSARRSARRAAAARKPVLRGRNVVDKLVLQQRKAKPILRAVSAVFARPARSTSNGAKAGATVVNNTTSSIIAALDQGRLNYRGKGRTCVGKKYRTKNPKVAVPTKKAAAKAARTKRCISAHVNLNLDIHASRLINVGSLCGVKFVKGALASYCDKVITLPDFKDVHVIAHELVHHCQALGLTEDLDVYTNTSAAAIDAGLIQWEATKAHYEGTEHENDEYEAALLMYNPELVIRLLCTHYLMTAFVESGAPGPDDAWMDVVDSLDPAICREVVGLDDRVLDYKTYGEYAEAVGYDDTNTLLDWEFVFNNSVNNSDAVALTIQAIDGLIGAATPTRPLSNTGAPTKGLESDSSSTNTTNTSTNMKSIIEMLIPDPSTLGGVVSPKQVARITEARKELARLFKANNFDLLPEGPILYVVASNSRMCKKFLALLDHRVVYTTDSKMNPKVINLGVTKSIPYEADKHTYATKTECLVSMYSEHFLTNLATWSGDDLAALVGCLSVKQHRIVSVEGPCVVIKGNNRNTTFNFNSSTVSDGRQSRVANELVKVGGKDYSGRVALVALCMKVVYNATGARAILNEINNLWREDINYGAQPKEGQSLFEINRGMTRPIVFKPWDKAFPFLQVENVSLAPSDLELSLKAGIIAAPDKYNAKWIAVGKGAKAMFLGLKDGKIYSIHDFSKPTKVYNRPPSSGKYTRAEIDGRRDSLLRIDLGDGYSCGGGLYLRTAFTNSRFGFGSGVAAIRRDLEFEYTVPKTITKEFHVLRIPSSVRALMADDLDDAVSKLMEVIEGKIEKAKGQVYAPGNSIISIMQGKYCIIKNETFAQDIRVIGGTVTRNGVEGRADSVTIRLETEMVGCDQALKLRGLGKKLTTLPYDVKGLSQPWDIILNNETTKGWPALIEMFAIEKGGCTYTPEGALLTIDATGEVIDLMTKTNTFTEWARANSVKEVKEVISFDMARDLWDSISSVVDNDDIKVIDIDDTSVRIEETIEVIYGYLPYDIEIATPRESVAFSKMTMEQIGIVALQNRAWGEALMGEVKYDNVISVVNMITSKECDAYINISTTEGRDHLRNIIGVVNDYVSDNTPGSDRQLLDRFATTYPNGVDIVAQNNGNEVSFHINGKALSAFGTFSGASATGIMLDLLTLLAYATDKGVENQSGLDSKIYSMTAKVSRGLRTWCNTMVKSKGIMKSMARAGDVVVGKVKTSYSPLLHSADGVPVILMHPDCPMVRMLDVKEGQVIGIQRTPMGFILCGRVKFSTTDAFAAHYTVNPLLWQAANEGDADGDQCGGINAHKYGINAESAFTINASLMGMGGYFYCYEADDLPFFAFMSYEDKMGKKSLTKWDKAVATTIAVDKYVSDAAEVHMHYKVAVGIGYGICSALAFQTWDSMYRANGVDTDALKACVIAWRFVYESMGLGGYTPEAKIFMATLVQAARAWAAGVPMCKSSQDGLYYSANSTKLADTDRREGVPPARVIADLMPAKLAKEPAVIYQLIKARARTLTYGALERGDFARDNLIMSSAIYGTFRRTGQGYDPVLPMTQDDAASYGADDTPPMSVFHMVNEYQLSNYVKNPQLKELLEIATAVHLDLGDYKLELAEAEDYPEF</sequence>
<evidence type="ECO:0000313" key="2">
    <source>
        <dbReference type="EMBL" id="AGR48630.1"/>
    </source>
</evidence>
<dbReference type="RefSeq" id="YP_009217749.1">
    <property type="nucleotide sequence ID" value="NC_029002.1"/>
</dbReference>
<dbReference type="KEGG" id="vg:26643243"/>
<keyword evidence="3" id="KW-1185">Reference proteome</keyword>
<accession>A0A075BUT7</accession>
<protein>
    <submittedName>
        <fullName evidence="2">Uncharacterized protein</fullName>
    </submittedName>
</protein>
<proteinExistence type="predicted"/>
<dbReference type="Proteomes" id="UP000028567">
    <property type="component" value="Segment"/>
</dbReference>
<dbReference type="GeneID" id="26643243"/>
<evidence type="ECO:0000256" key="1">
    <source>
        <dbReference type="SAM" id="MobiDB-lite"/>
    </source>
</evidence>
<reference evidence="2 3" key="1">
    <citation type="submission" date="2013-07" db="EMBL/GenBank/DDBJ databases">
        <title>Sequencing and analysis of the complete genome of Microcystis aeruginosa phage MaMV-DC.</title>
        <authorList>
            <person name="Ou T."/>
            <person name="Li S.H."/>
            <person name="Zhang Q.Y."/>
        </authorList>
    </citation>
    <scope>NUCLEOTIDE SEQUENCE [LARGE SCALE GENOMIC DNA]</scope>
</reference>
<gene>
    <name evidence="2" type="ORF">MaMVDC_65</name>
</gene>
<feature type="compositionally biased region" description="Low complexity" evidence="1">
    <location>
        <begin position="422"/>
        <end position="432"/>
    </location>
</feature>